<evidence type="ECO:0008006" key="5">
    <source>
        <dbReference type="Google" id="ProtNLM"/>
    </source>
</evidence>
<gene>
    <name evidence="3" type="ORF">EL17_11140</name>
</gene>
<dbReference type="Gene3D" id="3.40.50.2000">
    <property type="entry name" value="Glycogen Phosphorylase B"/>
    <property type="match status" value="2"/>
</dbReference>
<name>A0A074KYZ5_9BACT</name>
<keyword evidence="4" id="KW-1185">Reference proteome</keyword>
<evidence type="ECO:0000259" key="1">
    <source>
        <dbReference type="Pfam" id="PF00534"/>
    </source>
</evidence>
<dbReference type="Proteomes" id="UP000027821">
    <property type="component" value="Unassembled WGS sequence"/>
</dbReference>
<dbReference type="InterPro" id="IPR028098">
    <property type="entry name" value="Glyco_trans_4-like_N"/>
</dbReference>
<dbReference type="Pfam" id="PF13439">
    <property type="entry name" value="Glyco_transf_4"/>
    <property type="match status" value="1"/>
</dbReference>
<evidence type="ECO:0000259" key="2">
    <source>
        <dbReference type="Pfam" id="PF13439"/>
    </source>
</evidence>
<evidence type="ECO:0000313" key="4">
    <source>
        <dbReference type="Proteomes" id="UP000027821"/>
    </source>
</evidence>
<sequence>MRILVINATTDLYGANRILSLALKTFPSESRIQLLLPELKGPLVAFIEKNNPGVIMVECPSLPVIQRKMFSISGGLQAIKLVKDFYRFLKYEHQKEPIDLLYVNTLSNFLVLPIASRLKIKTLVHVHEILESPKIVSQIINKYSLKWATSILAVSHAVKDNLLKAGSSFEDKIKVIHNGIPDLFSPDTTFKNDPDKCTITLIARIKPEKGIWYFLEALDLIKDKSSVRVRIIGGPAPFGEKYVNKLIQDITKSVIEIQYIPFTTEVSKYLNATDILVVPSIMKDPFPTTVLEGMCCAKAVVATDTGGAAEAIVHGQSGLLIKNDDTHRFALELDNLIADASERKRLGVNAREKYMKNFSISSYHNRMSQFVNIQLHSIQEKV</sequence>
<comment type="caution">
    <text evidence="3">The sequence shown here is derived from an EMBL/GenBank/DDBJ whole genome shotgun (WGS) entry which is preliminary data.</text>
</comment>
<dbReference type="InterPro" id="IPR001296">
    <property type="entry name" value="Glyco_trans_1"/>
</dbReference>
<feature type="domain" description="Glycosyl transferase family 1" evidence="1">
    <location>
        <begin position="193"/>
        <end position="352"/>
    </location>
</feature>
<dbReference type="eggNOG" id="COG0438">
    <property type="taxonomic scope" value="Bacteria"/>
</dbReference>
<feature type="domain" description="Glycosyltransferase subfamily 4-like N-terminal" evidence="2">
    <location>
        <begin position="81"/>
        <end position="180"/>
    </location>
</feature>
<dbReference type="RefSeq" id="WP_035074247.1">
    <property type="nucleotide sequence ID" value="NZ_JMIH01000021.1"/>
</dbReference>
<dbReference type="CDD" id="cd03801">
    <property type="entry name" value="GT4_PimA-like"/>
    <property type="match status" value="1"/>
</dbReference>
<dbReference type="STRING" id="1048983.EL17_11140"/>
<evidence type="ECO:0000313" key="3">
    <source>
        <dbReference type="EMBL" id="KEO73455.1"/>
    </source>
</evidence>
<dbReference type="GO" id="GO:0016757">
    <property type="term" value="F:glycosyltransferase activity"/>
    <property type="evidence" value="ECO:0007669"/>
    <property type="project" value="InterPro"/>
</dbReference>
<dbReference type="Pfam" id="PF00534">
    <property type="entry name" value="Glycos_transf_1"/>
    <property type="match status" value="1"/>
</dbReference>
<dbReference type="SUPFAM" id="SSF53756">
    <property type="entry name" value="UDP-Glycosyltransferase/glycogen phosphorylase"/>
    <property type="match status" value="1"/>
</dbReference>
<protein>
    <recommendedName>
        <fullName evidence="5">Glycosyl transferase family 1 domain-containing protein</fullName>
    </recommendedName>
</protein>
<proteinExistence type="predicted"/>
<dbReference type="OrthoDB" id="9806653at2"/>
<dbReference type="AlphaFoldDB" id="A0A074KYZ5"/>
<reference evidence="3 4" key="1">
    <citation type="submission" date="2014-04" db="EMBL/GenBank/DDBJ databases">
        <title>Characterization and application of a salt tolerant electro-active bacterium.</title>
        <authorList>
            <person name="Yang L."/>
            <person name="Wei S."/>
            <person name="Tay Q.X.M."/>
        </authorList>
    </citation>
    <scope>NUCLEOTIDE SEQUENCE [LARGE SCALE GENOMIC DNA]</scope>
    <source>
        <strain evidence="3 4">LY1</strain>
    </source>
</reference>
<dbReference type="EMBL" id="JMIH01000021">
    <property type="protein sequence ID" value="KEO73455.1"/>
    <property type="molecule type" value="Genomic_DNA"/>
</dbReference>
<dbReference type="PANTHER" id="PTHR12526">
    <property type="entry name" value="GLYCOSYLTRANSFERASE"/>
    <property type="match status" value="1"/>
</dbReference>
<accession>A0A074KYZ5</accession>
<organism evidence="3 4">
    <name type="scientific">Anditalea andensis</name>
    <dbReference type="NCBI Taxonomy" id="1048983"/>
    <lineage>
        <taxon>Bacteria</taxon>
        <taxon>Pseudomonadati</taxon>
        <taxon>Bacteroidota</taxon>
        <taxon>Cytophagia</taxon>
        <taxon>Cytophagales</taxon>
        <taxon>Cytophagaceae</taxon>
        <taxon>Anditalea</taxon>
    </lineage>
</organism>